<evidence type="ECO:0000256" key="4">
    <source>
        <dbReference type="ARBA" id="ARBA00022617"/>
    </source>
</evidence>
<dbReference type="PRINTS" id="PR00463">
    <property type="entry name" value="EP450I"/>
</dbReference>
<evidence type="ECO:0000256" key="2">
    <source>
        <dbReference type="ARBA" id="ARBA00005179"/>
    </source>
</evidence>
<proteinExistence type="inferred from homology"/>
<evidence type="ECO:0000256" key="10">
    <source>
        <dbReference type="RuleBase" id="RU000461"/>
    </source>
</evidence>
<dbReference type="Proteomes" id="UP001383192">
    <property type="component" value="Unassembled WGS sequence"/>
</dbReference>
<keyword evidence="8 10" id="KW-0503">Monooxygenase</keyword>
<dbReference type="CDD" id="cd11065">
    <property type="entry name" value="CYP64-like"/>
    <property type="match status" value="1"/>
</dbReference>
<reference evidence="11 12" key="1">
    <citation type="submission" date="2024-01" db="EMBL/GenBank/DDBJ databases">
        <title>A draft genome for a cacao thread blight-causing isolate of Paramarasmius palmivorus.</title>
        <authorList>
            <person name="Baruah I.K."/>
            <person name="Bukari Y."/>
            <person name="Amoako-Attah I."/>
            <person name="Meinhardt L.W."/>
            <person name="Bailey B.A."/>
            <person name="Cohen S.P."/>
        </authorList>
    </citation>
    <scope>NUCLEOTIDE SEQUENCE [LARGE SCALE GENOMIC DNA]</scope>
    <source>
        <strain evidence="11 12">GH-12</strain>
    </source>
</reference>
<organism evidence="11 12">
    <name type="scientific">Paramarasmius palmivorus</name>
    <dbReference type="NCBI Taxonomy" id="297713"/>
    <lineage>
        <taxon>Eukaryota</taxon>
        <taxon>Fungi</taxon>
        <taxon>Dikarya</taxon>
        <taxon>Basidiomycota</taxon>
        <taxon>Agaricomycotina</taxon>
        <taxon>Agaricomycetes</taxon>
        <taxon>Agaricomycetidae</taxon>
        <taxon>Agaricales</taxon>
        <taxon>Marasmiineae</taxon>
        <taxon>Marasmiaceae</taxon>
        <taxon>Paramarasmius</taxon>
    </lineage>
</organism>
<dbReference type="EMBL" id="JAYKXP010000020">
    <property type="protein sequence ID" value="KAK7047328.1"/>
    <property type="molecule type" value="Genomic_DNA"/>
</dbReference>
<gene>
    <name evidence="11" type="ORF">VNI00_006559</name>
</gene>
<dbReference type="InterPro" id="IPR001128">
    <property type="entry name" value="Cyt_P450"/>
</dbReference>
<dbReference type="AlphaFoldDB" id="A0AAW0D4Z5"/>
<keyword evidence="7 9" id="KW-0408">Iron</keyword>
<protein>
    <recommendedName>
        <fullName evidence="13">Cytochrome P450</fullName>
    </recommendedName>
</protein>
<evidence type="ECO:0000256" key="7">
    <source>
        <dbReference type="ARBA" id="ARBA00023004"/>
    </source>
</evidence>
<comment type="pathway">
    <text evidence="2">Secondary metabolite biosynthesis.</text>
</comment>
<evidence type="ECO:0000256" key="3">
    <source>
        <dbReference type="ARBA" id="ARBA00010617"/>
    </source>
</evidence>
<evidence type="ECO:0008006" key="13">
    <source>
        <dbReference type="Google" id="ProtNLM"/>
    </source>
</evidence>
<keyword evidence="4 9" id="KW-0349">Heme</keyword>
<evidence type="ECO:0000256" key="1">
    <source>
        <dbReference type="ARBA" id="ARBA00001971"/>
    </source>
</evidence>
<dbReference type="Pfam" id="PF00067">
    <property type="entry name" value="p450"/>
    <property type="match status" value="1"/>
</dbReference>
<dbReference type="SUPFAM" id="SSF48264">
    <property type="entry name" value="Cytochrome P450"/>
    <property type="match status" value="1"/>
</dbReference>
<dbReference type="GO" id="GO:0004497">
    <property type="term" value="F:monooxygenase activity"/>
    <property type="evidence" value="ECO:0007669"/>
    <property type="project" value="UniProtKB-KW"/>
</dbReference>
<feature type="binding site" description="axial binding residue" evidence="9">
    <location>
        <position position="325"/>
    </location>
    <ligand>
        <name>heme</name>
        <dbReference type="ChEBI" id="CHEBI:30413"/>
    </ligand>
    <ligandPart>
        <name>Fe</name>
        <dbReference type="ChEBI" id="CHEBI:18248"/>
    </ligandPart>
</feature>
<dbReference type="InterPro" id="IPR036396">
    <property type="entry name" value="Cyt_P450_sf"/>
</dbReference>
<sequence length="399" mass="44609">MQYGKEWNARRKLFAQEFSPKQTERYQPHTLKAVRTFLLDLLHQPHDSQRLLRHMAGSAILSITYGLSIRSVDVGDSVIDMADRALEGFVAAAVPGTFWVDYLPVLKYVPSWFPGASFKRKAREWAKNVDEMLNVPFDIVKSNQGIVQPCFVSHCLSNINTPDPDEIVYNEKLVREAAGAMYGAGTDTTVVASSTFILMMICYPEIQRKGQEELDRVVGQDRLPNFDDRENLPYVCAIINEVMRYQPVNPLALAHLVSEEDEYNGYRIPKDSVVIGNAWAILHDENTYGPHTDSFDPSRFLTSEGKINPAIPEPTSFFGFGRRACPGRHLANSTMFAVVASLLHSFNISGIGTMTQRYESSLQKYVVTLFSAQLGLTAEAVGQYRSSAKSGHALLDTKS</sequence>
<keyword evidence="6 10" id="KW-0560">Oxidoreductase</keyword>
<evidence type="ECO:0000256" key="6">
    <source>
        <dbReference type="ARBA" id="ARBA00023002"/>
    </source>
</evidence>
<dbReference type="GO" id="GO:0020037">
    <property type="term" value="F:heme binding"/>
    <property type="evidence" value="ECO:0007669"/>
    <property type="project" value="InterPro"/>
</dbReference>
<comment type="cofactor">
    <cofactor evidence="1 9">
        <name>heme</name>
        <dbReference type="ChEBI" id="CHEBI:30413"/>
    </cofactor>
</comment>
<dbReference type="PANTHER" id="PTHR46300">
    <property type="entry name" value="P450, PUTATIVE (EUROFUNG)-RELATED-RELATED"/>
    <property type="match status" value="1"/>
</dbReference>
<name>A0AAW0D4Z5_9AGAR</name>
<evidence type="ECO:0000256" key="8">
    <source>
        <dbReference type="ARBA" id="ARBA00023033"/>
    </source>
</evidence>
<comment type="similarity">
    <text evidence="3 10">Belongs to the cytochrome P450 family.</text>
</comment>
<evidence type="ECO:0000313" key="12">
    <source>
        <dbReference type="Proteomes" id="UP001383192"/>
    </source>
</evidence>
<keyword evidence="5 9" id="KW-0479">Metal-binding</keyword>
<dbReference type="Gene3D" id="1.10.630.10">
    <property type="entry name" value="Cytochrome P450"/>
    <property type="match status" value="1"/>
</dbReference>
<evidence type="ECO:0000256" key="5">
    <source>
        <dbReference type="ARBA" id="ARBA00022723"/>
    </source>
</evidence>
<dbReference type="GO" id="GO:0005506">
    <property type="term" value="F:iron ion binding"/>
    <property type="evidence" value="ECO:0007669"/>
    <property type="project" value="InterPro"/>
</dbReference>
<dbReference type="InterPro" id="IPR050364">
    <property type="entry name" value="Cytochrome_P450_fung"/>
</dbReference>
<evidence type="ECO:0000313" key="11">
    <source>
        <dbReference type="EMBL" id="KAK7047328.1"/>
    </source>
</evidence>
<dbReference type="GO" id="GO:0016705">
    <property type="term" value="F:oxidoreductase activity, acting on paired donors, with incorporation or reduction of molecular oxygen"/>
    <property type="evidence" value="ECO:0007669"/>
    <property type="project" value="InterPro"/>
</dbReference>
<dbReference type="InterPro" id="IPR002401">
    <property type="entry name" value="Cyt_P450_E_grp-I"/>
</dbReference>
<dbReference type="PRINTS" id="PR00385">
    <property type="entry name" value="P450"/>
</dbReference>
<comment type="caution">
    <text evidence="11">The sequence shown here is derived from an EMBL/GenBank/DDBJ whole genome shotgun (WGS) entry which is preliminary data.</text>
</comment>
<dbReference type="PANTHER" id="PTHR46300:SF7">
    <property type="entry name" value="P450, PUTATIVE (EUROFUNG)-RELATED"/>
    <property type="match status" value="1"/>
</dbReference>
<accession>A0AAW0D4Z5</accession>
<evidence type="ECO:0000256" key="9">
    <source>
        <dbReference type="PIRSR" id="PIRSR602401-1"/>
    </source>
</evidence>
<dbReference type="PROSITE" id="PS00086">
    <property type="entry name" value="CYTOCHROME_P450"/>
    <property type="match status" value="1"/>
</dbReference>
<keyword evidence="12" id="KW-1185">Reference proteome</keyword>
<dbReference type="InterPro" id="IPR017972">
    <property type="entry name" value="Cyt_P450_CS"/>
</dbReference>